<dbReference type="SUPFAM" id="SSF56925">
    <property type="entry name" value="OMPA-like"/>
    <property type="match status" value="1"/>
</dbReference>
<dbReference type="RefSeq" id="WP_279650824.1">
    <property type="nucleotide sequence ID" value="NZ_CP122539.1"/>
</dbReference>
<organism evidence="1 2">
    <name type="scientific">Tenacibaculum tangerinum</name>
    <dbReference type="NCBI Taxonomy" id="3038772"/>
    <lineage>
        <taxon>Bacteria</taxon>
        <taxon>Pseudomonadati</taxon>
        <taxon>Bacteroidota</taxon>
        <taxon>Flavobacteriia</taxon>
        <taxon>Flavobacteriales</taxon>
        <taxon>Flavobacteriaceae</taxon>
        <taxon>Tenacibaculum</taxon>
    </lineage>
</organism>
<protein>
    <recommendedName>
        <fullName evidence="3">Outer membrane protein beta-barrel domain-containing protein</fullName>
    </recommendedName>
</protein>
<reference evidence="1 2" key="1">
    <citation type="submission" date="2023-04" db="EMBL/GenBank/DDBJ databases">
        <title>Tenacibaculum tangerinum sp. nov., isolated from sea tidal flat of South Korea.</title>
        <authorList>
            <person name="Lee S.H."/>
            <person name="Kim J.-J."/>
        </authorList>
    </citation>
    <scope>NUCLEOTIDE SEQUENCE [LARGE SCALE GENOMIC DNA]</scope>
    <source>
        <strain evidence="1 2">GRR-S3-23</strain>
    </source>
</reference>
<accession>A0ABY8L4U3</accession>
<dbReference type="Proteomes" id="UP001232001">
    <property type="component" value="Chromosome"/>
</dbReference>
<name>A0ABY8L4U3_9FLAO</name>
<sequence>MKKIVHILVLLIVAESFSQEYRKNWSDGQLTWDDFRALPSNEKTSSLFYTLNYASDVKVIDNVKYMGVFANAYINKSLSFVKNDFKDTFHLDYNQVIFNLLELNKRKFQLEIFNVKNIYQINSLLNDASDMLNEEVAHFQKESNYGISYDVTKKWLLKTEEELRKTSNYIIPNYRRSHWSYGMYLGVDFGAYNNPFKESLNNTLAFAMGLEGAYKKVTLGLNLSLTNSKVKKDIITNNLSIPQGDRVSIINLNATLGYPAYENEKIRVFPFIGYGVTTFGETGDKKSKEETTSASSIFGINLDFKERKKVNFTPSFLNLREEGNGFIRTRFFISNTNVNPDLKGYSINVGVAYGFEARSISIKQ</sequence>
<proteinExistence type="predicted"/>
<evidence type="ECO:0008006" key="3">
    <source>
        <dbReference type="Google" id="ProtNLM"/>
    </source>
</evidence>
<evidence type="ECO:0000313" key="1">
    <source>
        <dbReference type="EMBL" id="WGH74930.1"/>
    </source>
</evidence>
<keyword evidence="2" id="KW-1185">Reference proteome</keyword>
<dbReference type="EMBL" id="CP122539">
    <property type="protein sequence ID" value="WGH74930.1"/>
    <property type="molecule type" value="Genomic_DNA"/>
</dbReference>
<dbReference type="InterPro" id="IPR011250">
    <property type="entry name" value="OMP/PagP_B-barrel"/>
</dbReference>
<gene>
    <name evidence="1" type="ORF">P8625_12710</name>
</gene>
<evidence type="ECO:0000313" key="2">
    <source>
        <dbReference type="Proteomes" id="UP001232001"/>
    </source>
</evidence>